<feature type="compositionally biased region" description="Basic and acidic residues" evidence="1">
    <location>
        <begin position="157"/>
        <end position="169"/>
    </location>
</feature>
<dbReference type="Proteomes" id="UP001139207">
    <property type="component" value="Unassembled WGS sequence"/>
</dbReference>
<dbReference type="Gene3D" id="1.10.287.1490">
    <property type="match status" value="1"/>
</dbReference>
<gene>
    <name evidence="2" type="ORF">MUN33_07395</name>
</gene>
<protein>
    <recommendedName>
        <fullName evidence="4">C4-type zinc ribbon domain-containing protein</fullName>
    </recommendedName>
</protein>
<sequence>MSEFFAAPHRPTRPVRTVLTDLVNVDARWRSVDAQLAEVREGEEVRRREQEVAAARRARVAADQAVAEDEGRLQRMQQDAAKLRARRRDDIAGLKTVVDVERRRDLSHDLAVAERRLAEVEQAIESEERARRAAADSAGSASGASRALEQALTALDDARRRQESRERELSGQCDSLQEHSTALRADLPDPVLRRYERAEKENGVGAAVLSGAVCRACFMGLDRASLTEVLEAPADAPAGCPECGTMLLPGTEG</sequence>
<accession>A0A9X2AZ81</accession>
<keyword evidence="3" id="KW-1185">Reference proteome</keyword>
<dbReference type="RefSeq" id="WP_244804257.1">
    <property type="nucleotide sequence ID" value="NZ_JALIEA010000012.1"/>
</dbReference>
<evidence type="ECO:0008006" key="4">
    <source>
        <dbReference type="Google" id="ProtNLM"/>
    </source>
</evidence>
<dbReference type="EMBL" id="JALIEA010000012">
    <property type="protein sequence ID" value="MCJ7858538.1"/>
    <property type="molecule type" value="Genomic_DNA"/>
</dbReference>
<dbReference type="AlphaFoldDB" id="A0A9X2AZ81"/>
<evidence type="ECO:0000313" key="3">
    <source>
        <dbReference type="Proteomes" id="UP001139207"/>
    </source>
</evidence>
<evidence type="ECO:0000256" key="1">
    <source>
        <dbReference type="SAM" id="MobiDB-lite"/>
    </source>
</evidence>
<proteinExistence type="predicted"/>
<name>A0A9X2AZ81_9CORY</name>
<comment type="caution">
    <text evidence="2">The sequence shown here is derived from an EMBL/GenBank/DDBJ whole genome shotgun (WGS) entry which is preliminary data.</text>
</comment>
<reference evidence="2" key="1">
    <citation type="submission" date="2022-04" db="EMBL/GenBank/DDBJ databases">
        <title>Corynebacterium kalidii LD5P10.</title>
        <authorList>
            <person name="Sun J.Q."/>
        </authorList>
    </citation>
    <scope>NUCLEOTIDE SEQUENCE</scope>
    <source>
        <strain evidence="2">LD5P10</strain>
    </source>
</reference>
<evidence type="ECO:0000313" key="2">
    <source>
        <dbReference type="EMBL" id="MCJ7858538.1"/>
    </source>
</evidence>
<feature type="region of interest" description="Disordered" evidence="1">
    <location>
        <begin position="157"/>
        <end position="185"/>
    </location>
</feature>
<organism evidence="2 3">
    <name type="scientific">Corynebacterium kalidii</name>
    <dbReference type="NCBI Taxonomy" id="2931982"/>
    <lineage>
        <taxon>Bacteria</taxon>
        <taxon>Bacillati</taxon>
        <taxon>Actinomycetota</taxon>
        <taxon>Actinomycetes</taxon>
        <taxon>Mycobacteriales</taxon>
        <taxon>Corynebacteriaceae</taxon>
        <taxon>Corynebacterium</taxon>
    </lineage>
</organism>